<dbReference type="PANTHER" id="PTHR10381:SF70">
    <property type="entry name" value="ATP-DEPENDENT CLP PROTEASE PROTEOLYTIC SUBUNIT"/>
    <property type="match status" value="1"/>
</dbReference>
<proteinExistence type="inferred from homology"/>
<comment type="subunit">
    <text evidence="7">Fourteen ClpP subunits assemble into 2 heptameric rings which stack back to back to give a disk-like structure with a central cavity, resembling the structure of eukaryotic proteasomes.</text>
</comment>
<dbReference type="PRINTS" id="PR00127">
    <property type="entry name" value="CLPPROTEASEP"/>
</dbReference>
<dbReference type="EC" id="3.4.21.92" evidence="7"/>
<dbReference type="InterPro" id="IPR033135">
    <property type="entry name" value="ClpP_His_AS"/>
</dbReference>
<dbReference type="InterPro" id="IPR029045">
    <property type="entry name" value="ClpP/crotonase-like_dom_sf"/>
</dbReference>
<evidence type="ECO:0000256" key="7">
    <source>
        <dbReference type="HAMAP-Rule" id="MF_00444"/>
    </source>
</evidence>
<evidence type="ECO:0000313" key="10">
    <source>
        <dbReference type="EMBL" id="RVU94368.1"/>
    </source>
</evidence>
<protein>
    <recommendedName>
        <fullName evidence="7 9">ATP-dependent Clp protease proteolytic subunit</fullName>
        <ecNumber evidence="7">3.4.21.92</ecNumber>
    </recommendedName>
    <alternativeName>
        <fullName evidence="7">Endopeptidase Clp</fullName>
    </alternativeName>
</protein>
<gene>
    <name evidence="7" type="primary">clpP</name>
    <name evidence="10" type="ORF">EK398_05635</name>
</gene>
<dbReference type="InterPro" id="IPR001907">
    <property type="entry name" value="ClpP"/>
</dbReference>
<dbReference type="GeneID" id="69567120"/>
<keyword evidence="3 7" id="KW-0645">Protease</keyword>
<dbReference type="InterPro" id="IPR023562">
    <property type="entry name" value="ClpP/TepA"/>
</dbReference>
<dbReference type="GO" id="GO:0004252">
    <property type="term" value="F:serine-type endopeptidase activity"/>
    <property type="evidence" value="ECO:0007669"/>
    <property type="project" value="UniProtKB-UniRule"/>
</dbReference>
<dbReference type="PANTHER" id="PTHR10381">
    <property type="entry name" value="ATP-DEPENDENT CLP PROTEASE PROTEOLYTIC SUBUNIT"/>
    <property type="match status" value="1"/>
</dbReference>
<organism evidence="10 11">
    <name type="scientific">Enterococcus avium</name>
    <name type="common">Streptococcus avium</name>
    <dbReference type="NCBI Taxonomy" id="33945"/>
    <lineage>
        <taxon>Bacteria</taxon>
        <taxon>Bacillati</taxon>
        <taxon>Bacillota</taxon>
        <taxon>Bacilli</taxon>
        <taxon>Lactobacillales</taxon>
        <taxon>Enterococcaceae</taxon>
        <taxon>Enterococcus</taxon>
    </lineage>
</organism>
<evidence type="ECO:0000256" key="9">
    <source>
        <dbReference type="RuleBase" id="RU003567"/>
    </source>
</evidence>
<dbReference type="CDD" id="cd07017">
    <property type="entry name" value="S14_ClpP_2"/>
    <property type="match status" value="1"/>
</dbReference>
<reference evidence="10 11" key="1">
    <citation type="submission" date="2018-12" db="EMBL/GenBank/DDBJ databases">
        <title>A novel vanA-carrying plasmid in a clinical isolate of Enterococcus avium.</title>
        <authorList>
            <person name="Bernasconi O.J."/>
            <person name="Luzzaro F."/>
            <person name="Endimiani A."/>
        </authorList>
    </citation>
    <scope>NUCLEOTIDE SEQUENCE [LARGE SCALE GENOMIC DNA]</scope>
    <source>
        <strain evidence="10 11">LC0559/18</strain>
    </source>
</reference>
<evidence type="ECO:0000256" key="3">
    <source>
        <dbReference type="ARBA" id="ARBA00022670"/>
    </source>
</evidence>
<dbReference type="GO" id="GO:0051117">
    <property type="term" value="F:ATPase binding"/>
    <property type="evidence" value="ECO:0007669"/>
    <property type="project" value="TreeGrafter"/>
</dbReference>
<dbReference type="GO" id="GO:0004176">
    <property type="term" value="F:ATP-dependent peptidase activity"/>
    <property type="evidence" value="ECO:0007669"/>
    <property type="project" value="InterPro"/>
</dbReference>
<dbReference type="Proteomes" id="UP000288388">
    <property type="component" value="Unassembled WGS sequence"/>
</dbReference>
<evidence type="ECO:0000256" key="8">
    <source>
        <dbReference type="PROSITE-ProRule" id="PRU10086"/>
    </source>
</evidence>
<keyword evidence="5 7" id="KW-0720">Serine protease</keyword>
<comment type="caution">
    <text evidence="10">The sequence shown here is derived from an EMBL/GenBank/DDBJ whole genome shotgun (WGS) entry which is preliminary data.</text>
</comment>
<dbReference type="HAMAP" id="MF_00444">
    <property type="entry name" value="ClpP"/>
    <property type="match status" value="1"/>
</dbReference>
<evidence type="ECO:0000256" key="5">
    <source>
        <dbReference type="ARBA" id="ARBA00022825"/>
    </source>
</evidence>
<keyword evidence="2 7" id="KW-0963">Cytoplasm</keyword>
<comment type="function">
    <text evidence="7">Cleaves peptides in various proteins in a process that requires ATP hydrolysis. Has a chymotrypsin-like activity. Plays a major role in the degradation of misfolded proteins.</text>
</comment>
<keyword evidence="4 7" id="KW-0378">Hydrolase</keyword>
<comment type="catalytic activity">
    <reaction evidence="6 7 8">
        <text>Hydrolysis of proteins to small peptides in the presence of ATP and magnesium. alpha-casein is the usual test substrate. In the absence of ATP, only oligopeptides shorter than five residues are hydrolyzed (such as succinyl-Leu-Tyr-|-NHMec, and Leu-Tyr-Leu-|-Tyr-Trp, in which cleavage of the -Tyr-|-Leu- and -Tyr-|-Trp bonds also occurs).</text>
        <dbReference type="EC" id="3.4.21.92"/>
    </reaction>
</comment>
<dbReference type="RefSeq" id="WP_016180955.1">
    <property type="nucleotide sequence ID" value="NZ_CAAKOC010000260.1"/>
</dbReference>
<evidence type="ECO:0000256" key="1">
    <source>
        <dbReference type="ARBA" id="ARBA00007039"/>
    </source>
</evidence>
<comment type="subcellular location">
    <subcellularLocation>
        <location evidence="7">Cytoplasm</location>
    </subcellularLocation>
</comment>
<sequence>MNEFLAEEELEKSEEKNPMMLKLLKQRTILIYGEINQDLAKSVTEQLLYLSAVSDDPITMFINSQGGHVESGDTIHDVIRFIKPKVKMIGTGWVASAGITIYLAADKKDRYSLPNTRYMIHQPAGGVQGQSTEIQIEAKEILRMRKRVNKLIAKATGQTLEQIEKDTDRNFWLSAEEAKDYGIVGKIIESDSAVK</sequence>
<evidence type="ECO:0000256" key="6">
    <source>
        <dbReference type="ARBA" id="ARBA00034021"/>
    </source>
</evidence>
<dbReference type="GO" id="GO:0005737">
    <property type="term" value="C:cytoplasm"/>
    <property type="evidence" value="ECO:0007669"/>
    <property type="project" value="UniProtKB-SubCell"/>
</dbReference>
<dbReference type="GO" id="GO:0009368">
    <property type="term" value="C:endopeptidase Clp complex"/>
    <property type="evidence" value="ECO:0007669"/>
    <property type="project" value="TreeGrafter"/>
</dbReference>
<feature type="active site" evidence="7 8">
    <location>
        <position position="121"/>
    </location>
</feature>
<dbReference type="AlphaFoldDB" id="A0A437ULA5"/>
<evidence type="ECO:0000256" key="4">
    <source>
        <dbReference type="ARBA" id="ARBA00022801"/>
    </source>
</evidence>
<evidence type="ECO:0000256" key="2">
    <source>
        <dbReference type="ARBA" id="ARBA00022490"/>
    </source>
</evidence>
<name>A0A437ULA5_ENTAV</name>
<dbReference type="Gene3D" id="3.90.226.10">
    <property type="entry name" value="2-enoyl-CoA Hydratase, Chain A, domain 1"/>
    <property type="match status" value="1"/>
</dbReference>
<dbReference type="GO" id="GO:0006515">
    <property type="term" value="P:protein quality control for misfolded or incompletely synthesized proteins"/>
    <property type="evidence" value="ECO:0007669"/>
    <property type="project" value="TreeGrafter"/>
</dbReference>
<evidence type="ECO:0000313" key="11">
    <source>
        <dbReference type="Proteomes" id="UP000288388"/>
    </source>
</evidence>
<dbReference type="EMBL" id="RYZS01000001">
    <property type="protein sequence ID" value="RVU94368.1"/>
    <property type="molecule type" value="Genomic_DNA"/>
</dbReference>
<dbReference type="NCBIfam" id="NF009205">
    <property type="entry name" value="PRK12553.1"/>
    <property type="match status" value="1"/>
</dbReference>
<dbReference type="PROSITE" id="PS00382">
    <property type="entry name" value="CLP_PROTEASE_HIS"/>
    <property type="match status" value="1"/>
</dbReference>
<comment type="similarity">
    <text evidence="1 7 9">Belongs to the peptidase S14 family.</text>
</comment>
<feature type="active site" description="Nucleophile" evidence="7">
    <location>
        <position position="96"/>
    </location>
</feature>
<accession>A0A437ULA5</accession>
<dbReference type="SUPFAM" id="SSF52096">
    <property type="entry name" value="ClpP/crotonase"/>
    <property type="match status" value="1"/>
</dbReference>
<dbReference type="Pfam" id="PF00574">
    <property type="entry name" value="CLP_protease"/>
    <property type="match status" value="1"/>
</dbReference>